<sequence length="256" mass="28912">MSTKNIVLFGETGAGKSSVVNLMAGEEVAETSPDMQRSTLTWKKYPIAFGGYNYNVFDTIGLEEPQLGIDEYLEAIVNARNLITKLDNEGGIDLLLFCVRAGRVSATLQNNYRLFYEWLCEKKVPILLVLTGLEREQNMEDWWTRNKDTFAKYGISVHGHACITAANKLDGRHQQLYQLSRQLVRNLVKEFTHESLGGGFKGGNGWIKRFMGKLRELFSGPSMGKKDMVTVLTKRCGMPPEAAVRLAKEVRKDLRR</sequence>
<dbReference type="InParanoid" id="A0A1B7MX54"/>
<organism evidence="2 3">
    <name type="scientific">Rhizopogon vinicolor AM-OR11-026</name>
    <dbReference type="NCBI Taxonomy" id="1314800"/>
    <lineage>
        <taxon>Eukaryota</taxon>
        <taxon>Fungi</taxon>
        <taxon>Dikarya</taxon>
        <taxon>Basidiomycota</taxon>
        <taxon>Agaricomycotina</taxon>
        <taxon>Agaricomycetes</taxon>
        <taxon>Agaricomycetidae</taxon>
        <taxon>Boletales</taxon>
        <taxon>Suillineae</taxon>
        <taxon>Rhizopogonaceae</taxon>
        <taxon>Rhizopogon</taxon>
    </lineage>
</organism>
<name>A0A1B7MX54_9AGAM</name>
<dbReference type="Proteomes" id="UP000092154">
    <property type="component" value="Unassembled WGS sequence"/>
</dbReference>
<accession>A0A1B7MX54</accession>
<dbReference type="Gene3D" id="3.40.50.300">
    <property type="entry name" value="P-loop containing nucleotide triphosphate hydrolases"/>
    <property type="match status" value="1"/>
</dbReference>
<proteinExistence type="predicted"/>
<dbReference type="STRING" id="1314800.A0A1B7MX54"/>
<dbReference type="GO" id="GO:0005525">
    <property type="term" value="F:GTP binding"/>
    <property type="evidence" value="ECO:0007669"/>
    <property type="project" value="InterPro"/>
</dbReference>
<gene>
    <name evidence="2" type="ORF">K503DRAFT_743100</name>
</gene>
<dbReference type="AlphaFoldDB" id="A0A1B7MX54"/>
<keyword evidence="3" id="KW-1185">Reference proteome</keyword>
<reference evidence="2 3" key="1">
    <citation type="submission" date="2016-06" db="EMBL/GenBank/DDBJ databases">
        <title>Comparative genomics of the ectomycorrhizal sister species Rhizopogon vinicolor and Rhizopogon vesiculosus (Basidiomycota: Boletales) reveals a divergence of the mating type B locus.</title>
        <authorList>
            <consortium name="DOE Joint Genome Institute"/>
            <person name="Mujic A.B."/>
            <person name="Kuo A."/>
            <person name="Tritt A."/>
            <person name="Lipzen A."/>
            <person name="Chen C."/>
            <person name="Johnson J."/>
            <person name="Sharma A."/>
            <person name="Barry K."/>
            <person name="Grigoriev I.V."/>
            <person name="Spatafora J.W."/>
        </authorList>
    </citation>
    <scope>NUCLEOTIDE SEQUENCE [LARGE SCALE GENOMIC DNA]</scope>
    <source>
        <strain evidence="2 3">AM-OR11-026</strain>
    </source>
</reference>
<dbReference type="Pfam" id="PF01926">
    <property type="entry name" value="MMR_HSR1"/>
    <property type="match status" value="1"/>
</dbReference>
<dbReference type="SUPFAM" id="SSF52540">
    <property type="entry name" value="P-loop containing nucleoside triphosphate hydrolases"/>
    <property type="match status" value="1"/>
</dbReference>
<feature type="domain" description="G" evidence="1">
    <location>
        <begin position="6"/>
        <end position="131"/>
    </location>
</feature>
<evidence type="ECO:0000313" key="3">
    <source>
        <dbReference type="Proteomes" id="UP000092154"/>
    </source>
</evidence>
<protein>
    <recommendedName>
        <fullName evidence="1">G domain-containing protein</fullName>
    </recommendedName>
</protein>
<dbReference type="EMBL" id="KV448366">
    <property type="protein sequence ID" value="OAX37198.1"/>
    <property type="molecule type" value="Genomic_DNA"/>
</dbReference>
<evidence type="ECO:0000313" key="2">
    <source>
        <dbReference type="EMBL" id="OAX37198.1"/>
    </source>
</evidence>
<dbReference type="InterPro" id="IPR006073">
    <property type="entry name" value="GTP-bd"/>
</dbReference>
<dbReference type="OrthoDB" id="8954335at2759"/>
<dbReference type="CDD" id="cd00882">
    <property type="entry name" value="Ras_like_GTPase"/>
    <property type="match status" value="1"/>
</dbReference>
<dbReference type="InterPro" id="IPR027417">
    <property type="entry name" value="P-loop_NTPase"/>
</dbReference>
<evidence type="ECO:0000259" key="1">
    <source>
        <dbReference type="Pfam" id="PF01926"/>
    </source>
</evidence>